<keyword evidence="5" id="KW-0805">Transcription regulation</keyword>
<keyword evidence="6" id="KW-0804">Transcription</keyword>
<dbReference type="GO" id="GO:0006357">
    <property type="term" value="P:regulation of transcription by RNA polymerase II"/>
    <property type="evidence" value="ECO:0007669"/>
    <property type="project" value="TreeGrafter"/>
</dbReference>
<keyword evidence="4" id="KW-0862">Zinc</keyword>
<evidence type="ECO:0000256" key="5">
    <source>
        <dbReference type="ARBA" id="ARBA00023015"/>
    </source>
</evidence>
<dbReference type="Proteomes" id="UP000746747">
    <property type="component" value="Unassembled WGS sequence"/>
</dbReference>
<evidence type="ECO:0000256" key="8">
    <source>
        <dbReference type="PROSITE-ProRule" id="PRU00042"/>
    </source>
</evidence>
<dbReference type="InterPro" id="IPR036236">
    <property type="entry name" value="Znf_C2H2_sf"/>
</dbReference>
<dbReference type="Pfam" id="PF12874">
    <property type="entry name" value="zf-met"/>
    <property type="match status" value="1"/>
</dbReference>
<name>A0A8J2M2G9_9BILA</name>
<evidence type="ECO:0000259" key="9">
    <source>
        <dbReference type="PROSITE" id="PS50157"/>
    </source>
</evidence>
<dbReference type="SMART" id="SM00355">
    <property type="entry name" value="ZnF_C2H2"/>
    <property type="match status" value="7"/>
</dbReference>
<proteinExistence type="predicted"/>
<feature type="domain" description="C2H2-type" evidence="9">
    <location>
        <begin position="320"/>
        <end position="350"/>
    </location>
</feature>
<evidence type="ECO:0000313" key="11">
    <source>
        <dbReference type="Proteomes" id="UP000746747"/>
    </source>
</evidence>
<dbReference type="GO" id="GO:0008270">
    <property type="term" value="F:zinc ion binding"/>
    <property type="evidence" value="ECO:0007669"/>
    <property type="project" value="UniProtKB-KW"/>
</dbReference>
<evidence type="ECO:0000313" key="10">
    <source>
        <dbReference type="EMBL" id="CAG9538411.1"/>
    </source>
</evidence>
<comment type="caution">
    <text evidence="10">The sequence shown here is derived from an EMBL/GenBank/DDBJ whole genome shotgun (WGS) entry which is preliminary data.</text>
</comment>
<comment type="subcellular location">
    <subcellularLocation>
        <location evidence="1">Nucleus</location>
    </subcellularLocation>
</comment>
<dbReference type="PROSITE" id="PS50157">
    <property type="entry name" value="ZINC_FINGER_C2H2_2"/>
    <property type="match status" value="5"/>
</dbReference>
<evidence type="ECO:0000256" key="3">
    <source>
        <dbReference type="ARBA" id="ARBA00022771"/>
    </source>
</evidence>
<feature type="domain" description="C2H2-type" evidence="9">
    <location>
        <begin position="351"/>
        <end position="374"/>
    </location>
</feature>
<keyword evidence="2" id="KW-0479">Metal-binding</keyword>
<dbReference type="Pfam" id="PF00096">
    <property type="entry name" value="zf-C2H2"/>
    <property type="match status" value="1"/>
</dbReference>
<dbReference type="PANTHER" id="PTHR46179:SF13">
    <property type="entry name" value="C2H2-TYPE DOMAIN-CONTAINING PROTEIN"/>
    <property type="match status" value="1"/>
</dbReference>
<evidence type="ECO:0000256" key="7">
    <source>
        <dbReference type="ARBA" id="ARBA00023242"/>
    </source>
</evidence>
<organism evidence="10 11">
    <name type="scientific">Cercopithifilaria johnstoni</name>
    <dbReference type="NCBI Taxonomy" id="2874296"/>
    <lineage>
        <taxon>Eukaryota</taxon>
        <taxon>Metazoa</taxon>
        <taxon>Ecdysozoa</taxon>
        <taxon>Nematoda</taxon>
        <taxon>Chromadorea</taxon>
        <taxon>Rhabditida</taxon>
        <taxon>Spirurina</taxon>
        <taxon>Spiruromorpha</taxon>
        <taxon>Filarioidea</taxon>
        <taxon>Onchocercidae</taxon>
        <taxon>Cercopithifilaria</taxon>
    </lineage>
</organism>
<dbReference type="GO" id="GO:0005634">
    <property type="term" value="C:nucleus"/>
    <property type="evidence" value="ECO:0007669"/>
    <property type="project" value="UniProtKB-SubCell"/>
</dbReference>
<evidence type="ECO:0000256" key="1">
    <source>
        <dbReference type="ARBA" id="ARBA00004123"/>
    </source>
</evidence>
<dbReference type="SUPFAM" id="SSF57667">
    <property type="entry name" value="beta-beta-alpha zinc fingers"/>
    <property type="match status" value="2"/>
</dbReference>
<dbReference type="AlphaFoldDB" id="A0A8J2M2G9"/>
<feature type="domain" description="C2H2-type" evidence="9">
    <location>
        <begin position="19"/>
        <end position="43"/>
    </location>
</feature>
<protein>
    <recommendedName>
        <fullName evidence="9">C2H2-type domain-containing protein</fullName>
    </recommendedName>
</protein>
<gene>
    <name evidence="10" type="ORF">CJOHNSTONI_LOCUS8124</name>
</gene>
<reference evidence="10" key="1">
    <citation type="submission" date="2021-09" db="EMBL/GenBank/DDBJ databases">
        <authorList>
            <consortium name="Pathogen Informatics"/>
        </authorList>
    </citation>
    <scope>NUCLEOTIDE SEQUENCE</scope>
</reference>
<keyword evidence="3 8" id="KW-0863">Zinc-finger</keyword>
<dbReference type="PANTHER" id="PTHR46179">
    <property type="entry name" value="ZINC FINGER PROTEIN"/>
    <property type="match status" value="1"/>
</dbReference>
<feature type="domain" description="C2H2-type" evidence="9">
    <location>
        <begin position="284"/>
        <end position="312"/>
    </location>
</feature>
<dbReference type="PROSITE" id="PS00028">
    <property type="entry name" value="ZINC_FINGER_C2H2_1"/>
    <property type="match status" value="5"/>
</dbReference>
<accession>A0A8J2M2G9</accession>
<keyword evidence="11" id="KW-1185">Reference proteome</keyword>
<evidence type="ECO:0000256" key="4">
    <source>
        <dbReference type="ARBA" id="ARBA00022833"/>
    </source>
</evidence>
<feature type="domain" description="C2H2-type" evidence="9">
    <location>
        <begin position="46"/>
        <end position="69"/>
    </location>
</feature>
<keyword evidence="7" id="KW-0539">Nucleus</keyword>
<evidence type="ECO:0000256" key="6">
    <source>
        <dbReference type="ARBA" id="ARBA00023163"/>
    </source>
</evidence>
<dbReference type="InterPro" id="IPR013087">
    <property type="entry name" value="Znf_C2H2_type"/>
</dbReference>
<dbReference type="InterPro" id="IPR051061">
    <property type="entry name" value="Zinc_finger_trans_reg"/>
</dbReference>
<dbReference type="Gene3D" id="3.30.160.60">
    <property type="entry name" value="Classic Zinc Finger"/>
    <property type="match status" value="3"/>
</dbReference>
<evidence type="ECO:0000256" key="2">
    <source>
        <dbReference type="ARBA" id="ARBA00022723"/>
    </source>
</evidence>
<dbReference type="OrthoDB" id="3437960at2759"/>
<dbReference type="EMBL" id="CAKAEH010001655">
    <property type="protein sequence ID" value="CAG9538411.1"/>
    <property type="molecule type" value="Genomic_DNA"/>
</dbReference>
<sequence length="423" mass="48037">MSYVAKCRKATAKRVERKYACPSCDARFPFPNKLRLHINSNHSLANVCELCPERFNRFNELRTHMRRAHQIVHQCHLCAYSSSVKAELRKHVVKCHENGVRCTVDGCDATVAYNRLRRHIKEAHCGSLQGGLIVDNRMPRESSEPENNLSEDLIEVEFSSTAEGSTTTNAFSRMEFVNNFQPMEKMQKLASNHVSPEVLPRDAEASTHRLSLAVQHDGTTAENEFSDCCGGVQFGKAIEMKGINSENIYQEKSQEVSSEPNGLKREDKTMSRKISLGYTETGGYECQKCGKIFHNVYNSRRHWNRVHLKKHVEAVRLKKYECKISECTQRFSCPSKLQDHMLTIHSEDAPFDCETCNRKFSSRASFAIHLRRYHLVSIRNVPYGFTDGIGVSSVNVSNEIHISAKDNASDADIVVTNNIFAKE</sequence>